<keyword evidence="2" id="KW-1185">Reference proteome</keyword>
<evidence type="ECO:0000313" key="1">
    <source>
        <dbReference type="EMBL" id="SEP27380.1"/>
    </source>
</evidence>
<accession>A0A1H8WI91</accession>
<dbReference type="Proteomes" id="UP000198775">
    <property type="component" value="Unassembled WGS sequence"/>
</dbReference>
<proteinExistence type="predicted"/>
<name>A0A1H8WI91_9EURY</name>
<evidence type="ECO:0000313" key="2">
    <source>
        <dbReference type="Proteomes" id="UP000198775"/>
    </source>
</evidence>
<dbReference type="EMBL" id="FOCX01000060">
    <property type="protein sequence ID" value="SEP27380.1"/>
    <property type="molecule type" value="Genomic_DNA"/>
</dbReference>
<reference evidence="2" key="1">
    <citation type="submission" date="2016-10" db="EMBL/GenBank/DDBJ databases">
        <authorList>
            <person name="Varghese N."/>
            <person name="Submissions S."/>
        </authorList>
    </citation>
    <scope>NUCLEOTIDE SEQUENCE [LARGE SCALE GENOMIC DNA]</scope>
    <source>
        <strain evidence="2">IBRC-M 10043</strain>
    </source>
</reference>
<sequence>MSVEYTSDKQHGNAPAELRRMVSAVGKANYRQSVFR</sequence>
<dbReference type="AlphaFoldDB" id="A0A1H8WI91"/>
<protein>
    <submittedName>
        <fullName evidence="1">Uncharacterized protein</fullName>
    </submittedName>
</protein>
<organism evidence="1 2">
    <name type="scientific">Halorientalis persicus</name>
    <dbReference type="NCBI Taxonomy" id="1367881"/>
    <lineage>
        <taxon>Archaea</taxon>
        <taxon>Methanobacteriati</taxon>
        <taxon>Methanobacteriota</taxon>
        <taxon>Stenosarchaea group</taxon>
        <taxon>Halobacteria</taxon>
        <taxon>Halobacteriales</taxon>
        <taxon>Haloarculaceae</taxon>
        <taxon>Halorientalis</taxon>
    </lineage>
</organism>
<gene>
    <name evidence="1" type="ORF">SAMN05216388_10608</name>
</gene>